<dbReference type="InterPro" id="IPR009506">
    <property type="entry name" value="YjiS-like"/>
</dbReference>
<proteinExistence type="predicted"/>
<reference evidence="2" key="2">
    <citation type="submission" date="2020-10" db="EMBL/GenBank/DDBJ databases">
        <title>Enrichment of novel Verrucomicrobia, Bacteroidetes and Krumholzibacteria in an oxygen-limited, methane- and iron-fed bioreactor inoculated with Bothnian Sea sediments.</title>
        <authorList>
            <person name="Martins P.D."/>
            <person name="de Jong A."/>
            <person name="Lenstra W.K."/>
            <person name="van Helmond N.A.G.M."/>
            <person name="Slomp C.P."/>
            <person name="Jetten M.S.M."/>
            <person name="Welte C.U."/>
            <person name="Rasigraf O."/>
        </authorList>
    </citation>
    <scope>NUCLEOTIDE SEQUENCE</scope>
    <source>
        <strain evidence="2">MAG47</strain>
    </source>
</reference>
<dbReference type="EMBL" id="JACZKO010000048">
    <property type="protein sequence ID" value="MBE0562755.1"/>
    <property type="molecule type" value="Genomic_DNA"/>
</dbReference>
<protein>
    <submittedName>
        <fullName evidence="2">DUF1127 domain-containing protein</fullName>
    </submittedName>
</protein>
<name>A0A8I0TAS8_BRUAN</name>
<dbReference type="AlphaFoldDB" id="A0A8I0TAS8"/>
<dbReference type="Pfam" id="PF06568">
    <property type="entry name" value="YjiS-like"/>
    <property type="match status" value="1"/>
</dbReference>
<reference evidence="2" key="1">
    <citation type="submission" date="2020-09" db="EMBL/GenBank/DDBJ databases">
        <authorList>
            <person name="Dalcin Martins P."/>
        </authorList>
    </citation>
    <scope>NUCLEOTIDE SEQUENCE</scope>
    <source>
        <strain evidence="2">MAG47</strain>
    </source>
</reference>
<evidence type="ECO:0000313" key="2">
    <source>
        <dbReference type="EMBL" id="MBE0562755.1"/>
    </source>
</evidence>
<sequence length="54" mass="6668">MLMFWIDFLARLRLWRQRKRTRTLLASFDDRMLKDIGLSPADVRREASKPFWKQ</sequence>
<organism evidence="2 3">
    <name type="scientific">Brucella anthropi</name>
    <name type="common">Ochrobactrum anthropi</name>
    <dbReference type="NCBI Taxonomy" id="529"/>
    <lineage>
        <taxon>Bacteria</taxon>
        <taxon>Pseudomonadati</taxon>
        <taxon>Pseudomonadota</taxon>
        <taxon>Alphaproteobacteria</taxon>
        <taxon>Hyphomicrobiales</taxon>
        <taxon>Brucellaceae</taxon>
        <taxon>Brucella/Ochrobactrum group</taxon>
        <taxon>Brucella</taxon>
    </lineage>
</organism>
<feature type="domain" description="YjiS-like" evidence="1">
    <location>
        <begin position="9"/>
        <end position="44"/>
    </location>
</feature>
<evidence type="ECO:0000259" key="1">
    <source>
        <dbReference type="Pfam" id="PF06568"/>
    </source>
</evidence>
<accession>A0A8I0TAS8</accession>
<dbReference type="Proteomes" id="UP000642265">
    <property type="component" value="Unassembled WGS sequence"/>
</dbReference>
<comment type="caution">
    <text evidence="2">The sequence shown here is derived from an EMBL/GenBank/DDBJ whole genome shotgun (WGS) entry which is preliminary data.</text>
</comment>
<evidence type="ECO:0000313" key="3">
    <source>
        <dbReference type="Proteomes" id="UP000642265"/>
    </source>
</evidence>
<gene>
    <name evidence="2" type="ORF">IH622_18345</name>
</gene>